<dbReference type="EMBL" id="PQVW01000001">
    <property type="protein sequence ID" value="POZ34017.1"/>
    <property type="molecule type" value="Genomic_DNA"/>
</dbReference>
<proteinExistence type="inferred from homology"/>
<dbReference type="CDD" id="cd02787">
    <property type="entry name" value="MopB_CT_ydeP"/>
    <property type="match status" value="1"/>
</dbReference>
<comment type="cofactor">
    <cofactor evidence="2">
        <name>[4Fe-4S] cluster</name>
        <dbReference type="ChEBI" id="CHEBI:49883"/>
    </cofactor>
</comment>
<organism evidence="12 13">
    <name type="scientific">Lelliottia aquatilis</name>
    <dbReference type="NCBI Taxonomy" id="2080838"/>
    <lineage>
        <taxon>Bacteria</taxon>
        <taxon>Pseudomonadati</taxon>
        <taxon>Pseudomonadota</taxon>
        <taxon>Gammaproteobacteria</taxon>
        <taxon>Enterobacterales</taxon>
        <taxon>Enterobacteriaceae</taxon>
        <taxon>Lelliottia</taxon>
    </lineage>
</organism>
<evidence type="ECO:0000259" key="10">
    <source>
        <dbReference type="Pfam" id="PF00384"/>
    </source>
</evidence>
<dbReference type="InterPro" id="IPR010046">
    <property type="entry name" value="Mopterin_OxRdtse_a_bac"/>
</dbReference>
<dbReference type="PANTHER" id="PTHR43105:SF4">
    <property type="entry name" value="PROTEIN YDEP"/>
    <property type="match status" value="1"/>
</dbReference>
<dbReference type="SUPFAM" id="SSF50692">
    <property type="entry name" value="ADC-like"/>
    <property type="match status" value="1"/>
</dbReference>
<evidence type="ECO:0000256" key="5">
    <source>
        <dbReference type="ARBA" id="ARBA00022505"/>
    </source>
</evidence>
<dbReference type="InterPro" id="IPR037951">
    <property type="entry name" value="MopB_CT_YdeP"/>
</dbReference>
<keyword evidence="5" id="KW-0500">Molybdenum</keyword>
<keyword evidence="9" id="KW-0411">Iron-sulfur</keyword>
<gene>
    <name evidence="12" type="ORF">C3712_02625</name>
</gene>
<evidence type="ECO:0000256" key="9">
    <source>
        <dbReference type="ARBA" id="ARBA00023014"/>
    </source>
</evidence>
<dbReference type="Gene3D" id="3.40.228.10">
    <property type="entry name" value="Dimethylsulfoxide Reductase, domain 2"/>
    <property type="match status" value="1"/>
</dbReference>
<name>A0ABX5A997_9ENTR</name>
<evidence type="ECO:0000256" key="3">
    <source>
        <dbReference type="ARBA" id="ARBA00010312"/>
    </source>
</evidence>
<dbReference type="PANTHER" id="PTHR43105">
    <property type="entry name" value="RESPIRATORY NITRATE REDUCTASE"/>
    <property type="match status" value="1"/>
</dbReference>
<dbReference type="Gene3D" id="3.40.50.740">
    <property type="match status" value="1"/>
</dbReference>
<dbReference type="Proteomes" id="UP000237025">
    <property type="component" value="Unassembled WGS sequence"/>
</dbReference>
<evidence type="ECO:0000256" key="4">
    <source>
        <dbReference type="ARBA" id="ARBA00022485"/>
    </source>
</evidence>
<dbReference type="InterPro" id="IPR050123">
    <property type="entry name" value="Prok_molybdopt-oxidoreductase"/>
</dbReference>
<dbReference type="Pfam" id="PF00384">
    <property type="entry name" value="Molybdopterin"/>
    <property type="match status" value="1"/>
</dbReference>
<dbReference type="SUPFAM" id="SSF53706">
    <property type="entry name" value="Formate dehydrogenase/DMSO reductase, domains 1-3"/>
    <property type="match status" value="1"/>
</dbReference>
<feature type="domain" description="Molybdopterin dinucleotide-binding" evidence="11">
    <location>
        <begin position="638"/>
        <end position="745"/>
    </location>
</feature>
<sequence length="758" mass="83155">MNNKRRSVPGIRHYDGPAGGWGALKATAIAVRTQMDTLEAPATLLRTNQPDGFDCPGCAWPDKEHKSTFQFCENGAKAVTWEATSKRVTPAFFAENTVTSLLSKSDFELEGYGRLTHPLEYHPQSDTFRPVEWEKAFARIGEILRALPPDAVEFYTSGRASNEAAYLFQLFARELGTNNFPDCSNMCHEATSVGLPRSIGIGKGTVSLDDFDKTELVISIGHNPGTNHPRMMGTLHELARRNVPIIVLNPMRERALERFADPQSVVEMATYSSTDIASTYFQVKAGGDAAALKGIAKHLLAFENALDDDFIATHTQGFDAFAADIEATRWESIERESGLSRDDLLQVAEAYAKSNATIITYGMGITQHNKGTSNVRLIADLLLMRGNIGKPGAGICPLRGHSNVQGNRTVGISEKPTAAFLGKIEEVFGFTPTSAHGHDAVQTTQAMIDGSAKALLCLGGNFAVAMPEHERVFPAMRTLDLSVHVGTKLNRSHLLTAKETFIFPCLGRTELDMQLTGRQSITVEDSMSMVHASSGKLKPASPELRSEPAIVAGIAKATMIHTKVDWTRLVTDYDLIRDLIEKTIPGFDQYNQRIRIPGGFRMPLPPTERVWPTPSGKAMFSVFDGVDENRQGVGENILRLVTLRSHDQYNTTIYALDDRYRGVFGRRDILFMNEGDMAQLGLEHGDRVDIATALPDSALRLMDITVVAYNIASGTVGAYYPEANVLVPLDYLDKDSGTPSYKSVPVTVTLRSKEIRAI</sequence>
<evidence type="ECO:0000259" key="11">
    <source>
        <dbReference type="Pfam" id="PF01568"/>
    </source>
</evidence>
<evidence type="ECO:0000256" key="1">
    <source>
        <dbReference type="ARBA" id="ARBA00001942"/>
    </source>
</evidence>
<protein>
    <submittedName>
        <fullName evidence="12">CbbBc protein</fullName>
    </submittedName>
</protein>
<dbReference type="InterPro" id="IPR006656">
    <property type="entry name" value="Mopterin_OxRdtase"/>
</dbReference>
<dbReference type="InterPro" id="IPR006657">
    <property type="entry name" value="MoPterin_dinucl-bd_dom"/>
</dbReference>
<keyword evidence="7" id="KW-0560">Oxidoreductase</keyword>
<comment type="caution">
    <text evidence="12">The sequence shown here is derived from an EMBL/GenBank/DDBJ whole genome shotgun (WGS) entry which is preliminary data.</text>
</comment>
<dbReference type="PIRSF" id="PIRSF000144">
    <property type="entry name" value="CbbBc"/>
    <property type="match status" value="1"/>
</dbReference>
<keyword evidence="13" id="KW-1185">Reference proteome</keyword>
<comment type="similarity">
    <text evidence="3">Belongs to the prokaryotic molybdopterin-containing oxidoreductase family.</text>
</comment>
<dbReference type="RefSeq" id="WP_103949356.1">
    <property type="nucleotide sequence ID" value="NZ_PQVT01000001.1"/>
</dbReference>
<evidence type="ECO:0000256" key="2">
    <source>
        <dbReference type="ARBA" id="ARBA00001966"/>
    </source>
</evidence>
<evidence type="ECO:0000313" key="12">
    <source>
        <dbReference type="EMBL" id="POZ34017.1"/>
    </source>
</evidence>
<feature type="domain" description="Molybdopterin oxidoreductase" evidence="10">
    <location>
        <begin position="114"/>
        <end position="481"/>
    </location>
</feature>
<keyword evidence="4" id="KW-0004">4Fe-4S</keyword>
<evidence type="ECO:0000313" key="13">
    <source>
        <dbReference type="Proteomes" id="UP000237025"/>
    </source>
</evidence>
<dbReference type="CDD" id="cd02767">
    <property type="entry name" value="MopB_ydeP"/>
    <property type="match status" value="1"/>
</dbReference>
<dbReference type="InterPro" id="IPR041953">
    <property type="entry name" value="YdeP_MopB"/>
</dbReference>
<evidence type="ECO:0000256" key="7">
    <source>
        <dbReference type="ARBA" id="ARBA00023002"/>
    </source>
</evidence>
<dbReference type="InterPro" id="IPR009010">
    <property type="entry name" value="Asp_de-COase-like_dom_sf"/>
</dbReference>
<evidence type="ECO:0000256" key="8">
    <source>
        <dbReference type="ARBA" id="ARBA00023004"/>
    </source>
</evidence>
<reference evidence="12 13" key="1">
    <citation type="submission" date="2018-02" db="EMBL/GenBank/DDBJ databases">
        <title>Lelliotia aquatilis sp. nov., isolated from drinking water.</title>
        <authorList>
            <person name="Kaempfer P."/>
            <person name="Glaeser S."/>
            <person name="Exner M."/>
            <person name="Doijad S."/>
            <person name="Chakraborty T."/>
        </authorList>
    </citation>
    <scope>NUCLEOTIDE SEQUENCE [LARGE SCALE GENOMIC DNA]</scope>
    <source>
        <strain evidence="12 13">6331-17</strain>
    </source>
</reference>
<dbReference type="Gene3D" id="2.40.40.20">
    <property type="match status" value="1"/>
</dbReference>
<dbReference type="Pfam" id="PF01568">
    <property type="entry name" value="Molydop_binding"/>
    <property type="match status" value="1"/>
</dbReference>
<keyword evidence="6" id="KW-0479">Metal-binding</keyword>
<comment type="cofactor">
    <cofactor evidence="1">
        <name>Mo-bis(molybdopterin guanine dinucleotide)</name>
        <dbReference type="ChEBI" id="CHEBI:60539"/>
    </cofactor>
</comment>
<evidence type="ECO:0000256" key="6">
    <source>
        <dbReference type="ARBA" id="ARBA00022723"/>
    </source>
</evidence>
<keyword evidence="8" id="KW-0408">Iron</keyword>
<dbReference type="NCBIfam" id="TIGR01701">
    <property type="entry name" value="Fdhalpha-like"/>
    <property type="match status" value="1"/>
</dbReference>
<accession>A0ABX5A997</accession>